<dbReference type="EMBL" id="BAABHQ010000022">
    <property type="protein sequence ID" value="GAA4892683.1"/>
    <property type="molecule type" value="Genomic_DNA"/>
</dbReference>
<evidence type="ECO:0000256" key="3">
    <source>
        <dbReference type="ARBA" id="ARBA00022989"/>
    </source>
</evidence>
<keyword evidence="2 6" id="KW-0812">Transmembrane</keyword>
<evidence type="ECO:0000256" key="5">
    <source>
        <dbReference type="SAM" id="MobiDB-lite"/>
    </source>
</evidence>
<keyword evidence="9" id="KW-1185">Reference proteome</keyword>
<feature type="domain" description="Lipopolysaccharide assembly protein A" evidence="7">
    <location>
        <begin position="100"/>
        <end position="150"/>
    </location>
</feature>
<keyword evidence="1" id="KW-1003">Cell membrane</keyword>
<feature type="transmembrane region" description="Helical" evidence="6">
    <location>
        <begin position="118"/>
        <end position="139"/>
    </location>
</feature>
<comment type="caution">
    <text evidence="8">The sequence shown here is derived from an EMBL/GenBank/DDBJ whole genome shotgun (WGS) entry which is preliminary data.</text>
</comment>
<evidence type="ECO:0000256" key="2">
    <source>
        <dbReference type="ARBA" id="ARBA00022692"/>
    </source>
</evidence>
<keyword evidence="4 6" id="KW-0472">Membrane</keyword>
<feature type="region of interest" description="Disordered" evidence="5">
    <location>
        <begin position="1"/>
        <end position="68"/>
    </location>
</feature>
<evidence type="ECO:0000256" key="1">
    <source>
        <dbReference type="ARBA" id="ARBA00022475"/>
    </source>
</evidence>
<keyword evidence="3 6" id="KW-1133">Transmembrane helix</keyword>
<organism evidence="8 9">
    <name type="scientific">Actinomycetospora straminea</name>
    <dbReference type="NCBI Taxonomy" id="663607"/>
    <lineage>
        <taxon>Bacteria</taxon>
        <taxon>Bacillati</taxon>
        <taxon>Actinomycetota</taxon>
        <taxon>Actinomycetes</taxon>
        <taxon>Pseudonocardiales</taxon>
        <taxon>Pseudonocardiaceae</taxon>
        <taxon>Actinomycetospora</taxon>
    </lineage>
</organism>
<sequence length="155" mass="16117">MTGMSEEPRYGAPSPADGPTTPGTGAISRAELAGDRQAATGPPSGPLPGAPAEYPTIPDGAAAARPRARVSPGRTRIGGFWIGMILGAVVLVFLLVFILQNLDPARVVFLGLEATLPLGIWLLFAAIAGVLLLAIPGLGRMVQWRRAAKRTGRTR</sequence>
<feature type="transmembrane region" description="Helical" evidence="6">
    <location>
        <begin position="77"/>
        <end position="98"/>
    </location>
</feature>
<dbReference type="Proteomes" id="UP001500457">
    <property type="component" value="Unassembled WGS sequence"/>
</dbReference>
<evidence type="ECO:0000259" key="7">
    <source>
        <dbReference type="Pfam" id="PF06305"/>
    </source>
</evidence>
<gene>
    <name evidence="8" type="ORF">GCM10023203_53310</name>
</gene>
<evidence type="ECO:0000313" key="9">
    <source>
        <dbReference type="Proteomes" id="UP001500457"/>
    </source>
</evidence>
<evidence type="ECO:0000256" key="4">
    <source>
        <dbReference type="ARBA" id="ARBA00023136"/>
    </source>
</evidence>
<dbReference type="InterPro" id="IPR010445">
    <property type="entry name" value="LapA_dom"/>
</dbReference>
<accession>A0ABP9F335</accession>
<protein>
    <submittedName>
        <fullName evidence="8">Lipopolysaccharide assembly protein LapA domain-containing protein</fullName>
    </submittedName>
</protein>
<evidence type="ECO:0000256" key="6">
    <source>
        <dbReference type="SAM" id="Phobius"/>
    </source>
</evidence>
<name>A0ABP9F335_9PSEU</name>
<proteinExistence type="predicted"/>
<dbReference type="Pfam" id="PF06305">
    <property type="entry name" value="LapA_dom"/>
    <property type="match status" value="1"/>
</dbReference>
<reference evidence="9" key="1">
    <citation type="journal article" date="2019" name="Int. J. Syst. Evol. Microbiol.">
        <title>The Global Catalogue of Microorganisms (GCM) 10K type strain sequencing project: providing services to taxonomists for standard genome sequencing and annotation.</title>
        <authorList>
            <consortium name="The Broad Institute Genomics Platform"/>
            <consortium name="The Broad Institute Genome Sequencing Center for Infectious Disease"/>
            <person name="Wu L."/>
            <person name="Ma J."/>
        </authorList>
    </citation>
    <scope>NUCLEOTIDE SEQUENCE [LARGE SCALE GENOMIC DNA]</scope>
    <source>
        <strain evidence="9">JCM 17983</strain>
    </source>
</reference>
<evidence type="ECO:0000313" key="8">
    <source>
        <dbReference type="EMBL" id="GAA4892683.1"/>
    </source>
</evidence>